<keyword evidence="1" id="KW-0175">Coiled coil</keyword>
<feature type="chain" id="PRO_5020714919" evidence="2">
    <location>
        <begin position="23"/>
        <end position="198"/>
    </location>
</feature>
<dbReference type="OrthoDB" id="1368741at2"/>
<dbReference type="SUPFAM" id="SSF160574">
    <property type="entry name" value="BT0923-like"/>
    <property type="match status" value="1"/>
</dbReference>
<dbReference type="Gene3D" id="3.10.450.360">
    <property type="match status" value="1"/>
</dbReference>
<dbReference type="EMBL" id="SLWB01000008">
    <property type="protein sequence ID" value="TCN66740.1"/>
    <property type="molecule type" value="Genomic_DNA"/>
</dbReference>
<keyword evidence="4" id="KW-1185">Reference proteome</keyword>
<dbReference type="AlphaFoldDB" id="A0A4V2RP97"/>
<feature type="coiled-coil region" evidence="1">
    <location>
        <begin position="20"/>
        <end position="68"/>
    </location>
</feature>
<dbReference type="RefSeq" id="WP_131839433.1">
    <property type="nucleotide sequence ID" value="NZ_SLWB01000008.1"/>
</dbReference>
<evidence type="ECO:0000313" key="4">
    <source>
        <dbReference type="Proteomes" id="UP000294830"/>
    </source>
</evidence>
<organism evidence="3 4">
    <name type="scientific">Acetobacteroides hydrogenigenes</name>
    <dbReference type="NCBI Taxonomy" id="979970"/>
    <lineage>
        <taxon>Bacteria</taxon>
        <taxon>Pseudomonadati</taxon>
        <taxon>Bacteroidota</taxon>
        <taxon>Bacteroidia</taxon>
        <taxon>Bacteroidales</taxon>
        <taxon>Rikenellaceae</taxon>
        <taxon>Acetobacteroides</taxon>
    </lineage>
</organism>
<evidence type="ECO:0000313" key="3">
    <source>
        <dbReference type="EMBL" id="TCN66740.1"/>
    </source>
</evidence>
<protein>
    <submittedName>
        <fullName evidence="3">Uncharacterized protein</fullName>
    </submittedName>
</protein>
<evidence type="ECO:0000256" key="2">
    <source>
        <dbReference type="SAM" id="SignalP"/>
    </source>
</evidence>
<comment type="caution">
    <text evidence="3">The sequence shown here is derived from an EMBL/GenBank/DDBJ whole genome shotgun (WGS) entry which is preliminary data.</text>
</comment>
<evidence type="ECO:0000256" key="1">
    <source>
        <dbReference type="SAM" id="Coils"/>
    </source>
</evidence>
<gene>
    <name evidence="3" type="ORF">CLV25_10879</name>
</gene>
<keyword evidence="2" id="KW-0732">Signal</keyword>
<accession>A0A4V2RP97</accession>
<reference evidence="3 4" key="1">
    <citation type="submission" date="2019-03" db="EMBL/GenBank/DDBJ databases">
        <title>Genomic Encyclopedia of Archaeal and Bacterial Type Strains, Phase II (KMG-II): from individual species to whole genera.</title>
        <authorList>
            <person name="Goeker M."/>
        </authorList>
    </citation>
    <scope>NUCLEOTIDE SEQUENCE [LARGE SCALE GENOMIC DNA]</scope>
    <source>
        <strain evidence="3 4">RL-C</strain>
    </source>
</reference>
<dbReference type="Proteomes" id="UP000294830">
    <property type="component" value="Unassembled WGS sequence"/>
</dbReference>
<name>A0A4V2RP97_9BACT</name>
<sequence>MKKVAVLAATFLLASIPFMVNAQENEKKAVKETKKEVKETRKEVKETRKELKENKKDLRAAKKNQVSEFSKRQFEVDFGKNLSPVWSKTTHYDIVEFVKNGQKMVAYYNQSNLIATSMDKTFADLPSKGQKHLKSKYKDYTINSVYFIDYRGSDASEGIQFYGRELDRDNYFVELQNGKKRMIIKVDESGNIELFKLL</sequence>
<proteinExistence type="predicted"/>
<feature type="signal peptide" evidence="2">
    <location>
        <begin position="1"/>
        <end position="22"/>
    </location>
</feature>